<gene>
    <name evidence="8" type="ORF">SAMN06265784_11992</name>
</gene>
<proteinExistence type="predicted"/>
<dbReference type="SMART" id="SM00448">
    <property type="entry name" value="REC"/>
    <property type="match status" value="1"/>
</dbReference>
<dbReference type="PROSITE" id="PS50110">
    <property type="entry name" value="RESPONSE_REGULATORY"/>
    <property type="match status" value="1"/>
</dbReference>
<evidence type="ECO:0000259" key="6">
    <source>
        <dbReference type="PROSITE" id="PS50110"/>
    </source>
</evidence>
<evidence type="ECO:0000259" key="7">
    <source>
        <dbReference type="PROSITE" id="PS51755"/>
    </source>
</evidence>
<dbReference type="STRING" id="1515439.SAMN06265784_11992"/>
<evidence type="ECO:0000256" key="2">
    <source>
        <dbReference type="ARBA" id="ARBA00023012"/>
    </source>
</evidence>
<dbReference type="GO" id="GO:0005829">
    <property type="term" value="C:cytosol"/>
    <property type="evidence" value="ECO:0007669"/>
    <property type="project" value="TreeGrafter"/>
</dbReference>
<keyword evidence="2" id="KW-0902">Two-component regulatory system</keyword>
<feature type="domain" description="Response regulatory" evidence="6">
    <location>
        <begin position="2"/>
        <end position="117"/>
    </location>
</feature>
<dbReference type="Gene3D" id="6.10.250.690">
    <property type="match status" value="1"/>
</dbReference>
<dbReference type="InterPro" id="IPR039420">
    <property type="entry name" value="WalR-like"/>
</dbReference>
<evidence type="ECO:0000256" key="1">
    <source>
        <dbReference type="ARBA" id="ARBA00022553"/>
    </source>
</evidence>
<feature type="domain" description="OmpR/PhoB-type" evidence="7">
    <location>
        <begin position="127"/>
        <end position="226"/>
    </location>
</feature>
<dbReference type="PROSITE" id="PS51755">
    <property type="entry name" value="OMPR_PHOB"/>
    <property type="match status" value="1"/>
</dbReference>
<dbReference type="AlphaFoldDB" id="A0A1X7M4M3"/>
<dbReference type="InterPro" id="IPR011006">
    <property type="entry name" value="CheY-like_superfamily"/>
</dbReference>
<dbReference type="PANTHER" id="PTHR48111:SF40">
    <property type="entry name" value="PHOSPHATE REGULON TRANSCRIPTIONAL REGULATORY PROTEIN PHOB"/>
    <property type="match status" value="1"/>
</dbReference>
<dbReference type="Gene3D" id="3.40.50.2300">
    <property type="match status" value="1"/>
</dbReference>
<dbReference type="Gene3D" id="1.10.10.10">
    <property type="entry name" value="Winged helix-like DNA-binding domain superfamily/Winged helix DNA-binding domain"/>
    <property type="match status" value="1"/>
</dbReference>
<protein>
    <submittedName>
        <fullName evidence="8">DNA-binding response regulator, OmpR family, contains REC and winged-helix (WHTH) domain</fullName>
    </submittedName>
</protein>
<dbReference type="GO" id="GO:0032993">
    <property type="term" value="C:protein-DNA complex"/>
    <property type="evidence" value="ECO:0007669"/>
    <property type="project" value="TreeGrafter"/>
</dbReference>
<dbReference type="Proteomes" id="UP000193228">
    <property type="component" value="Unassembled WGS sequence"/>
</dbReference>
<feature type="modified residue" description="4-aspartylphosphate" evidence="4">
    <location>
        <position position="51"/>
    </location>
</feature>
<dbReference type="PANTHER" id="PTHR48111">
    <property type="entry name" value="REGULATOR OF RPOS"/>
    <property type="match status" value="1"/>
</dbReference>
<evidence type="ECO:0000256" key="4">
    <source>
        <dbReference type="PROSITE-ProRule" id="PRU00169"/>
    </source>
</evidence>
<dbReference type="GO" id="GO:0006355">
    <property type="term" value="P:regulation of DNA-templated transcription"/>
    <property type="evidence" value="ECO:0007669"/>
    <property type="project" value="InterPro"/>
</dbReference>
<organism evidence="8 9">
    <name type="scientific">Paraburkholderia susongensis</name>
    <dbReference type="NCBI Taxonomy" id="1515439"/>
    <lineage>
        <taxon>Bacteria</taxon>
        <taxon>Pseudomonadati</taxon>
        <taxon>Pseudomonadota</taxon>
        <taxon>Betaproteobacteria</taxon>
        <taxon>Burkholderiales</taxon>
        <taxon>Burkholderiaceae</taxon>
        <taxon>Paraburkholderia</taxon>
    </lineage>
</organism>
<evidence type="ECO:0000313" key="8">
    <source>
        <dbReference type="EMBL" id="SMG61146.1"/>
    </source>
</evidence>
<evidence type="ECO:0000256" key="3">
    <source>
        <dbReference type="ARBA" id="ARBA00023125"/>
    </source>
</evidence>
<dbReference type="SMART" id="SM00862">
    <property type="entry name" value="Trans_reg_C"/>
    <property type="match status" value="1"/>
</dbReference>
<dbReference type="OrthoDB" id="9802426at2"/>
<dbReference type="InterPro" id="IPR036388">
    <property type="entry name" value="WH-like_DNA-bd_sf"/>
</dbReference>
<accession>A0A1X7M4M3</accession>
<keyword evidence="9" id="KW-1185">Reference proteome</keyword>
<dbReference type="EMBL" id="FXAT01000019">
    <property type="protein sequence ID" value="SMG61146.1"/>
    <property type="molecule type" value="Genomic_DNA"/>
</dbReference>
<reference evidence="9" key="1">
    <citation type="submission" date="2017-04" db="EMBL/GenBank/DDBJ databases">
        <authorList>
            <person name="Varghese N."/>
            <person name="Submissions S."/>
        </authorList>
    </citation>
    <scope>NUCLEOTIDE SEQUENCE [LARGE SCALE GENOMIC DNA]</scope>
    <source>
        <strain evidence="9">LMG 29540</strain>
    </source>
</reference>
<dbReference type="SUPFAM" id="SSF52172">
    <property type="entry name" value="CheY-like"/>
    <property type="match status" value="1"/>
</dbReference>
<dbReference type="InterPro" id="IPR001789">
    <property type="entry name" value="Sig_transdc_resp-reg_receiver"/>
</dbReference>
<dbReference type="GO" id="GO:0000156">
    <property type="term" value="F:phosphorelay response regulator activity"/>
    <property type="evidence" value="ECO:0007669"/>
    <property type="project" value="TreeGrafter"/>
</dbReference>
<dbReference type="Pfam" id="PF00486">
    <property type="entry name" value="Trans_reg_C"/>
    <property type="match status" value="1"/>
</dbReference>
<evidence type="ECO:0000313" key="9">
    <source>
        <dbReference type="Proteomes" id="UP000193228"/>
    </source>
</evidence>
<dbReference type="InterPro" id="IPR001867">
    <property type="entry name" value="OmpR/PhoB-type_DNA-bd"/>
</dbReference>
<dbReference type="CDD" id="cd00383">
    <property type="entry name" value="trans_reg_C"/>
    <property type="match status" value="1"/>
</dbReference>
<keyword evidence="1 4" id="KW-0597">Phosphoprotein</keyword>
<evidence type="ECO:0000256" key="5">
    <source>
        <dbReference type="PROSITE-ProRule" id="PRU01091"/>
    </source>
</evidence>
<feature type="DNA-binding region" description="OmpR/PhoB-type" evidence="5">
    <location>
        <begin position="127"/>
        <end position="226"/>
    </location>
</feature>
<keyword evidence="3 5" id="KW-0238">DNA-binding</keyword>
<sequence>MRIAVLEDDLAHQFFIYQTLRDGGHECHTYSTGSEFQRELKKQTFDLLVLDWNVPDLSGEDVLRWARETLSGRIPILFVTSRASDSDVSFILGMGADDYVTKPVGASVLLARVDSLLRRAYRLDRSDSRETYGAYEFDVSSMQVFVNGPAVVLTQKEFELALLLFRNMGRPLSRAYILGRVWKHVTDVSSRTMDTHVSMLRLKLNLRPEWGYRLAPVYGYGYRLDSVRGECV</sequence>
<name>A0A1X7M4M3_9BURK</name>
<dbReference type="RefSeq" id="WP_085489714.1">
    <property type="nucleotide sequence ID" value="NZ_FXAT01000019.1"/>
</dbReference>
<dbReference type="GO" id="GO:0000976">
    <property type="term" value="F:transcription cis-regulatory region binding"/>
    <property type="evidence" value="ECO:0007669"/>
    <property type="project" value="TreeGrafter"/>
</dbReference>
<dbReference type="CDD" id="cd17574">
    <property type="entry name" value="REC_OmpR"/>
    <property type="match status" value="1"/>
</dbReference>
<dbReference type="Pfam" id="PF00072">
    <property type="entry name" value="Response_reg"/>
    <property type="match status" value="1"/>
</dbReference>